<dbReference type="PROSITE" id="PS51318">
    <property type="entry name" value="TAT"/>
    <property type="match status" value="1"/>
</dbReference>
<sequence>MHSSRRDFLKNMGLTTAGLGLFTGLPIEIASAAPAKKLFFEISLAEWSLHRTLKEGKLSNIDFPAKAKNDFGISAVEYVDQFFKDKAKDQQYLSELKKRSDDLGVRNVLIMVDTAGPLADLDDAKRKEGVESHYQWIDAAKFLGCHSIRVNLRGKGTAEEVAKASVDGLGRLAEYGAKNKIGVIVENHGGYSSDGKWLANVMKQVNNPYAGTLPDFDNFKLNETEVYDRYLGVEEMMPFAKGISAKARDFDAQGNETTIDYTRLLQIVKKGKTLAFNGYAGIEYSGNRLSEDDGIRATKQLLERVGQTV</sequence>
<dbReference type="InterPro" id="IPR019546">
    <property type="entry name" value="TAT_signal_bac_arc"/>
</dbReference>
<dbReference type="AlphaFoldDB" id="A0A7K1SLW2"/>
<protein>
    <submittedName>
        <fullName evidence="2">TIM barrel protein</fullName>
    </submittedName>
</protein>
<reference evidence="2 3" key="1">
    <citation type="submission" date="2019-12" db="EMBL/GenBank/DDBJ databases">
        <title>Spirosoma sp. HMF4905 genome sequencing and assembly.</title>
        <authorList>
            <person name="Kang H."/>
            <person name="Cha I."/>
            <person name="Kim H."/>
            <person name="Joh K."/>
        </authorList>
    </citation>
    <scope>NUCLEOTIDE SEQUENCE [LARGE SCALE GENOMIC DNA]</scope>
    <source>
        <strain evidence="2 3">HMF4905</strain>
    </source>
</reference>
<dbReference type="Proteomes" id="UP000436006">
    <property type="component" value="Unassembled WGS sequence"/>
</dbReference>
<organism evidence="2 3">
    <name type="scientific">Spirosoma arboris</name>
    <dbReference type="NCBI Taxonomy" id="2682092"/>
    <lineage>
        <taxon>Bacteria</taxon>
        <taxon>Pseudomonadati</taxon>
        <taxon>Bacteroidota</taxon>
        <taxon>Cytophagia</taxon>
        <taxon>Cytophagales</taxon>
        <taxon>Cytophagaceae</taxon>
        <taxon>Spirosoma</taxon>
    </lineage>
</organism>
<proteinExistence type="predicted"/>
<dbReference type="SUPFAM" id="SSF51658">
    <property type="entry name" value="Xylose isomerase-like"/>
    <property type="match status" value="1"/>
</dbReference>
<accession>A0A7K1SLW2</accession>
<dbReference type="InterPro" id="IPR006311">
    <property type="entry name" value="TAT_signal"/>
</dbReference>
<dbReference type="Pfam" id="PF01261">
    <property type="entry name" value="AP_endonuc_2"/>
    <property type="match status" value="1"/>
</dbReference>
<dbReference type="InterPro" id="IPR050312">
    <property type="entry name" value="IolE/XylAMocC-like"/>
</dbReference>
<feature type="domain" description="Xylose isomerase-like TIM barrel" evidence="1">
    <location>
        <begin position="70"/>
        <end position="302"/>
    </location>
</feature>
<dbReference type="EMBL" id="WPIN01000018">
    <property type="protein sequence ID" value="MVM34758.1"/>
    <property type="molecule type" value="Genomic_DNA"/>
</dbReference>
<dbReference type="InterPro" id="IPR013022">
    <property type="entry name" value="Xyl_isomerase-like_TIM-brl"/>
</dbReference>
<dbReference type="RefSeq" id="WP_157589579.1">
    <property type="nucleotide sequence ID" value="NZ_WPIN01000018.1"/>
</dbReference>
<dbReference type="InterPro" id="IPR036237">
    <property type="entry name" value="Xyl_isomerase-like_sf"/>
</dbReference>
<evidence type="ECO:0000259" key="1">
    <source>
        <dbReference type="Pfam" id="PF01261"/>
    </source>
</evidence>
<keyword evidence="3" id="KW-1185">Reference proteome</keyword>
<comment type="caution">
    <text evidence="2">The sequence shown here is derived from an EMBL/GenBank/DDBJ whole genome shotgun (WGS) entry which is preliminary data.</text>
</comment>
<dbReference type="PANTHER" id="PTHR12110">
    <property type="entry name" value="HYDROXYPYRUVATE ISOMERASE"/>
    <property type="match status" value="1"/>
</dbReference>
<gene>
    <name evidence="2" type="ORF">GO755_32315</name>
</gene>
<evidence type="ECO:0000313" key="3">
    <source>
        <dbReference type="Proteomes" id="UP000436006"/>
    </source>
</evidence>
<dbReference type="PANTHER" id="PTHR12110:SF53">
    <property type="entry name" value="BLR5974 PROTEIN"/>
    <property type="match status" value="1"/>
</dbReference>
<dbReference type="NCBIfam" id="TIGR01409">
    <property type="entry name" value="TAT_signal_seq"/>
    <property type="match status" value="1"/>
</dbReference>
<dbReference type="Gene3D" id="3.20.20.150">
    <property type="entry name" value="Divalent-metal-dependent TIM barrel enzymes"/>
    <property type="match status" value="1"/>
</dbReference>
<evidence type="ECO:0000313" key="2">
    <source>
        <dbReference type="EMBL" id="MVM34758.1"/>
    </source>
</evidence>
<name>A0A7K1SLW2_9BACT</name>